<gene>
    <name evidence="1" type="ORF">XAT740_LOCUS61321</name>
</gene>
<evidence type="ECO:0000313" key="2">
    <source>
        <dbReference type="Proteomes" id="UP000663828"/>
    </source>
</evidence>
<evidence type="ECO:0000313" key="1">
    <source>
        <dbReference type="EMBL" id="CAF1683878.1"/>
    </source>
</evidence>
<dbReference type="AlphaFoldDB" id="A0A816H8Z2"/>
<protein>
    <submittedName>
        <fullName evidence="1">Uncharacterized protein</fullName>
    </submittedName>
</protein>
<reference evidence="1" key="1">
    <citation type="submission" date="2021-02" db="EMBL/GenBank/DDBJ databases">
        <authorList>
            <person name="Nowell W R."/>
        </authorList>
    </citation>
    <scope>NUCLEOTIDE SEQUENCE</scope>
</reference>
<dbReference type="EMBL" id="CAJNOR010016002">
    <property type="protein sequence ID" value="CAF1683878.1"/>
    <property type="molecule type" value="Genomic_DNA"/>
</dbReference>
<name>A0A816H8Z2_ADIRI</name>
<proteinExistence type="predicted"/>
<feature type="non-terminal residue" evidence="1">
    <location>
        <position position="1"/>
    </location>
</feature>
<keyword evidence="2" id="KW-1185">Reference proteome</keyword>
<dbReference type="Proteomes" id="UP000663828">
    <property type="component" value="Unassembled WGS sequence"/>
</dbReference>
<comment type="caution">
    <text evidence="1">The sequence shown here is derived from an EMBL/GenBank/DDBJ whole genome shotgun (WGS) entry which is preliminary data.</text>
</comment>
<organism evidence="1 2">
    <name type="scientific">Adineta ricciae</name>
    <name type="common">Rotifer</name>
    <dbReference type="NCBI Taxonomy" id="249248"/>
    <lineage>
        <taxon>Eukaryota</taxon>
        <taxon>Metazoa</taxon>
        <taxon>Spiralia</taxon>
        <taxon>Gnathifera</taxon>
        <taxon>Rotifera</taxon>
        <taxon>Eurotatoria</taxon>
        <taxon>Bdelloidea</taxon>
        <taxon>Adinetida</taxon>
        <taxon>Adinetidae</taxon>
        <taxon>Adineta</taxon>
    </lineage>
</organism>
<sequence>MLAISCADGNKNQGEADVDCSGPCTTKCAVNQTCVTNADCANSNCHVSAGKCEKLSCSDGNQNQNETDIDCGGVCGSTCKVNQTCSRNTDCANGNCHTALKTCQPLSCSDGNKNQNETDVDCGGVCTTKCTINQVCKLNTDCTNGNCYQSNHTCQPYSCTDGNKNQGESDVDCGGPCTTKCAVNQTCVTNADCVNSNCHVSAGKCEKLSCSDGNQNQNETDIDCGGVCGSTCKVNQTCSRNTDCVNGNCHTTLKTCQ</sequence>
<accession>A0A816H8Z2</accession>